<dbReference type="EMBL" id="CP000252">
    <property type="protein sequence ID" value="ABC78073.1"/>
    <property type="molecule type" value="Genomic_DNA"/>
</dbReference>
<evidence type="ECO:0000313" key="1">
    <source>
        <dbReference type="EMBL" id="ABC78073.1"/>
    </source>
</evidence>
<accession>Q2LVG4</accession>
<dbReference type="Proteomes" id="UP000001933">
    <property type="component" value="Chromosome"/>
</dbReference>
<name>Q2LVG4_SYNAS</name>
<protein>
    <submittedName>
        <fullName evidence="1">Hypothetical cytosolic protein</fullName>
    </submittedName>
</protein>
<gene>
    <name evidence="1" type="ORF">SYN_03699</name>
</gene>
<organism evidence="1 2">
    <name type="scientific">Syntrophus aciditrophicus (strain SB)</name>
    <dbReference type="NCBI Taxonomy" id="56780"/>
    <lineage>
        <taxon>Bacteria</taxon>
        <taxon>Pseudomonadati</taxon>
        <taxon>Thermodesulfobacteriota</taxon>
        <taxon>Syntrophia</taxon>
        <taxon>Syntrophales</taxon>
        <taxon>Syntrophaceae</taxon>
        <taxon>Syntrophus</taxon>
    </lineage>
</organism>
<proteinExistence type="predicted"/>
<sequence>MISISYLPERCQSHFENHKKGIWTLFDSQRVFCYRVLPGGEAGKEISCNLWESFLER</sequence>
<reference evidence="1 2" key="1">
    <citation type="journal article" date="2007" name="Proc. Natl. Acad. Sci. U.S.A.">
        <title>The genome of Syntrophus aciditrophicus: life at the thermodynamic limit of microbial growth.</title>
        <authorList>
            <person name="McInerney M.J."/>
            <person name="Rohlin L."/>
            <person name="Mouttaki H."/>
            <person name="Kim U."/>
            <person name="Krupp R.S."/>
            <person name="Rios-Hernandez L."/>
            <person name="Sieber J."/>
            <person name="Struchtemeyer C.G."/>
            <person name="Bhattacharyya A."/>
            <person name="Campbell J.W."/>
            <person name="Gunsalus R.P."/>
        </authorList>
    </citation>
    <scope>NUCLEOTIDE SEQUENCE [LARGE SCALE GENOMIC DNA]</scope>
    <source>
        <strain evidence="1 2">SB</strain>
    </source>
</reference>
<evidence type="ECO:0000313" key="2">
    <source>
        <dbReference type="Proteomes" id="UP000001933"/>
    </source>
</evidence>
<keyword evidence="2" id="KW-1185">Reference proteome</keyword>
<dbReference type="HOGENOM" id="CLU_2994993_0_0_7"/>
<dbReference type="InParanoid" id="Q2LVG4"/>
<dbReference type="AlphaFoldDB" id="Q2LVG4"/>
<dbReference type="KEGG" id="sat:SYN_03699"/>
<dbReference type="STRING" id="56780.SYN_03699"/>